<dbReference type="EMBL" id="CAJZAF010000007">
    <property type="protein sequence ID" value="CAG9169803.1"/>
    <property type="molecule type" value="Genomic_DNA"/>
</dbReference>
<accession>A0ABM8WQS6</accession>
<organism evidence="1 2">
    <name type="scientific">Cupriavidus pinatubonensis</name>
    <dbReference type="NCBI Taxonomy" id="248026"/>
    <lineage>
        <taxon>Bacteria</taxon>
        <taxon>Pseudomonadati</taxon>
        <taxon>Pseudomonadota</taxon>
        <taxon>Betaproteobacteria</taxon>
        <taxon>Burkholderiales</taxon>
        <taxon>Burkholderiaceae</taxon>
        <taxon>Cupriavidus</taxon>
    </lineage>
</organism>
<evidence type="ECO:0000313" key="2">
    <source>
        <dbReference type="Proteomes" id="UP000701702"/>
    </source>
</evidence>
<evidence type="ECO:0000313" key="1">
    <source>
        <dbReference type="EMBL" id="CAG9169803.1"/>
    </source>
</evidence>
<protein>
    <submittedName>
        <fullName evidence="1">Uncharacterized protein</fullName>
    </submittedName>
</protein>
<reference evidence="1 2" key="1">
    <citation type="submission" date="2021-08" db="EMBL/GenBank/DDBJ databases">
        <authorList>
            <person name="Peeters C."/>
        </authorList>
    </citation>
    <scope>NUCLEOTIDE SEQUENCE [LARGE SCALE GENOMIC DNA]</scope>
    <source>
        <strain evidence="1 2">LMG 23994</strain>
    </source>
</reference>
<name>A0ABM8WQS6_9BURK</name>
<gene>
    <name evidence="1" type="ORF">LMG23994_01671</name>
</gene>
<proteinExistence type="predicted"/>
<comment type="caution">
    <text evidence="1">The sequence shown here is derived from an EMBL/GenBank/DDBJ whole genome shotgun (WGS) entry which is preliminary data.</text>
</comment>
<dbReference type="RefSeq" id="WP_224001255.1">
    <property type="nucleotide sequence ID" value="NZ_CAJZAF010000007.1"/>
</dbReference>
<sequence length="93" mass="10681">MAGLKLSQLAGLWSKDPLFIRFLNRHVDAADDRCSARYGLAERDLDPAGYIRQVCRIESRRDLNTDTRAVGIFNREIRAPFMQWAESIRQEAA</sequence>
<dbReference type="Proteomes" id="UP000701702">
    <property type="component" value="Unassembled WGS sequence"/>
</dbReference>
<keyword evidence="2" id="KW-1185">Reference proteome</keyword>